<sequence>MHTKDVIGNKEINVEVQERLTYDNDIFQVCSWFGG</sequence>
<protein>
    <submittedName>
        <fullName evidence="1">Uncharacterized protein</fullName>
    </submittedName>
</protein>
<dbReference type="EMBL" id="CACRTE010000029">
    <property type="protein sequence ID" value="VYT23881.1"/>
    <property type="molecule type" value="Genomic_DNA"/>
</dbReference>
<evidence type="ECO:0000313" key="1">
    <source>
        <dbReference type="EMBL" id="VYT23881.1"/>
    </source>
</evidence>
<reference evidence="1" key="1">
    <citation type="submission" date="2019-11" db="EMBL/GenBank/DDBJ databases">
        <authorList>
            <person name="Feng L."/>
        </authorList>
    </citation>
    <scope>NUCLEOTIDE SEQUENCE</scope>
    <source>
        <strain evidence="1">CinnocuumLFYP12</strain>
    </source>
</reference>
<proteinExistence type="predicted"/>
<gene>
    <name evidence="1" type="ORF">CILFYP12_02090</name>
</gene>
<accession>A0A6N2V686</accession>
<organism evidence="1">
    <name type="scientific">Clostridium innocuum</name>
    <dbReference type="NCBI Taxonomy" id="1522"/>
    <lineage>
        <taxon>Bacteria</taxon>
        <taxon>Bacillati</taxon>
        <taxon>Bacillota</taxon>
        <taxon>Clostridia</taxon>
        <taxon>Eubacteriales</taxon>
        <taxon>Clostridiaceae</taxon>
        <taxon>Clostridium</taxon>
    </lineage>
</organism>
<name>A0A6N2V686_CLOIN</name>
<dbReference type="AlphaFoldDB" id="A0A6N2V686"/>